<dbReference type="RefSeq" id="WP_101533130.1">
    <property type="nucleotide sequence ID" value="NZ_PKUQ01000013.1"/>
</dbReference>
<dbReference type="OrthoDB" id="8368083at2"/>
<name>A0A2N5XTS3_9HYPH</name>
<organism evidence="2 3">
    <name type="scientific">Cohaesibacter celericrescens</name>
    <dbReference type="NCBI Taxonomy" id="2067669"/>
    <lineage>
        <taxon>Bacteria</taxon>
        <taxon>Pseudomonadati</taxon>
        <taxon>Pseudomonadota</taxon>
        <taxon>Alphaproteobacteria</taxon>
        <taxon>Hyphomicrobiales</taxon>
        <taxon>Cohaesibacteraceae</taxon>
    </lineage>
</organism>
<dbReference type="Proteomes" id="UP000234881">
    <property type="component" value="Unassembled WGS sequence"/>
</dbReference>
<sequence length="267" mass="28323">MKYAMNKYWPLILFAAEDGNGTGGEEDNAGEGGEGADDEGGGELYRPDGLDQNFHGENDRETIDKLMAGINDAKTVLPEDITGYEFKPTDELKGYFGEKDDPVLTAAKSAALKHGIAPDVFQNFINDTFGDPVAQGLLAPPYDPKHEMDSLATMLGGDAKVAEKAINDAEAVAANIAQSLKLPEGAGKFFEGMAETASGVMIIRAVQGMAAEKGIPLGGKDAATAAHFSKEQLENLGADPRINPSSGKYDAELRKKYDASFQALYPG</sequence>
<protein>
    <submittedName>
        <fullName evidence="2">Uncharacterized protein</fullName>
    </submittedName>
</protein>
<feature type="region of interest" description="Disordered" evidence="1">
    <location>
        <begin position="19"/>
        <end position="46"/>
    </location>
</feature>
<evidence type="ECO:0000313" key="2">
    <source>
        <dbReference type="EMBL" id="PLW77889.1"/>
    </source>
</evidence>
<keyword evidence="3" id="KW-1185">Reference proteome</keyword>
<evidence type="ECO:0000256" key="1">
    <source>
        <dbReference type="SAM" id="MobiDB-lite"/>
    </source>
</evidence>
<proteinExistence type="predicted"/>
<comment type="caution">
    <text evidence="2">The sequence shown here is derived from an EMBL/GenBank/DDBJ whole genome shotgun (WGS) entry which is preliminary data.</text>
</comment>
<gene>
    <name evidence="2" type="ORF">C0081_07115</name>
</gene>
<feature type="compositionally biased region" description="Acidic residues" evidence="1">
    <location>
        <begin position="24"/>
        <end position="41"/>
    </location>
</feature>
<accession>A0A2N5XTS3</accession>
<dbReference type="EMBL" id="PKUQ01000013">
    <property type="protein sequence ID" value="PLW77889.1"/>
    <property type="molecule type" value="Genomic_DNA"/>
</dbReference>
<dbReference type="AlphaFoldDB" id="A0A2N5XTS3"/>
<reference evidence="2 3" key="1">
    <citation type="submission" date="2018-01" db="EMBL/GenBank/DDBJ databases">
        <title>The draft genome sequence of Cohaesibacter sp. H1304.</title>
        <authorList>
            <person name="Wang N.-N."/>
            <person name="Du Z.-J."/>
        </authorList>
    </citation>
    <scope>NUCLEOTIDE SEQUENCE [LARGE SCALE GENOMIC DNA]</scope>
    <source>
        <strain evidence="2 3">H1304</strain>
    </source>
</reference>
<evidence type="ECO:0000313" key="3">
    <source>
        <dbReference type="Proteomes" id="UP000234881"/>
    </source>
</evidence>